<reference evidence="2" key="1">
    <citation type="submission" date="2014-09" db="EMBL/GenBank/DDBJ databases">
        <authorList>
            <person name="Magalhaes I.L.F."/>
            <person name="Oliveira U."/>
            <person name="Santos F.R."/>
            <person name="Vidigal T.H.D.A."/>
            <person name="Brescovit A.D."/>
            <person name="Santos A.J."/>
        </authorList>
    </citation>
    <scope>NUCLEOTIDE SEQUENCE</scope>
    <source>
        <tissue evidence="2">Shoot tissue taken approximately 20 cm above the soil surface</tissue>
    </source>
</reference>
<organism evidence="2">
    <name type="scientific">Arundo donax</name>
    <name type="common">Giant reed</name>
    <name type="synonym">Donax arundinaceus</name>
    <dbReference type="NCBI Taxonomy" id="35708"/>
    <lineage>
        <taxon>Eukaryota</taxon>
        <taxon>Viridiplantae</taxon>
        <taxon>Streptophyta</taxon>
        <taxon>Embryophyta</taxon>
        <taxon>Tracheophyta</taxon>
        <taxon>Spermatophyta</taxon>
        <taxon>Magnoliopsida</taxon>
        <taxon>Liliopsida</taxon>
        <taxon>Poales</taxon>
        <taxon>Poaceae</taxon>
        <taxon>PACMAD clade</taxon>
        <taxon>Arundinoideae</taxon>
        <taxon>Arundineae</taxon>
        <taxon>Arundo</taxon>
    </lineage>
</organism>
<accession>A0A0A9D071</accession>
<keyword evidence="1" id="KW-0812">Transmembrane</keyword>
<reference evidence="2" key="2">
    <citation type="journal article" date="2015" name="Data Brief">
        <title>Shoot transcriptome of the giant reed, Arundo donax.</title>
        <authorList>
            <person name="Barrero R.A."/>
            <person name="Guerrero F.D."/>
            <person name="Moolhuijzen P."/>
            <person name="Goolsby J.A."/>
            <person name="Tidwell J."/>
            <person name="Bellgard S.E."/>
            <person name="Bellgard M.I."/>
        </authorList>
    </citation>
    <scope>NUCLEOTIDE SEQUENCE</scope>
    <source>
        <tissue evidence="2">Shoot tissue taken approximately 20 cm above the soil surface</tissue>
    </source>
</reference>
<keyword evidence="1" id="KW-1133">Transmembrane helix</keyword>
<protein>
    <submittedName>
        <fullName evidence="2">Uncharacterized protein</fullName>
    </submittedName>
</protein>
<evidence type="ECO:0000313" key="2">
    <source>
        <dbReference type="EMBL" id="JAD81989.1"/>
    </source>
</evidence>
<name>A0A0A9D071_ARUDO</name>
<feature type="transmembrane region" description="Helical" evidence="1">
    <location>
        <begin position="17"/>
        <end position="36"/>
    </location>
</feature>
<sequence length="109" mass="12235">MVTQCKPANKTTIDTPTLGILGCVGCFVGLCMMNGIKRFSELQVDVRFHEVHCNKSFVHSIPRFHRRDGAMPRKRKDDMCVFCKLKGPKCISCLVYTGHSTLMNLVTAN</sequence>
<evidence type="ECO:0000256" key="1">
    <source>
        <dbReference type="SAM" id="Phobius"/>
    </source>
</evidence>
<keyword evidence="1" id="KW-0472">Membrane</keyword>
<dbReference type="EMBL" id="GBRH01215906">
    <property type="protein sequence ID" value="JAD81989.1"/>
    <property type="molecule type" value="Transcribed_RNA"/>
</dbReference>
<proteinExistence type="predicted"/>
<dbReference type="AlphaFoldDB" id="A0A0A9D071"/>